<feature type="transmembrane region" description="Helical" evidence="1">
    <location>
        <begin position="170"/>
        <end position="189"/>
    </location>
</feature>
<evidence type="ECO:0000256" key="1">
    <source>
        <dbReference type="SAM" id="Phobius"/>
    </source>
</evidence>
<evidence type="ECO:0000313" key="2">
    <source>
        <dbReference type="EMBL" id="MEB3511874.1"/>
    </source>
</evidence>
<keyword evidence="1" id="KW-1133">Transmembrane helix</keyword>
<keyword evidence="3" id="KW-1185">Reference proteome</keyword>
<sequence length="193" mass="19998">MADYWERVESLPVLSTVPPGAVRAQLLSSPPELGEPFADLIDEMYDAAYAGVAAICPEMRWIHAGVAEFADSYATQPAQVASPIAALAVLPENLRTMTVERVYAQPVERDGTTVIAVAAVSGGGGGGSSSGQDGPAGSGVGYGLGARPVGVYVLRDGRVSWRPATDVNRLMTVVGVVAVTALLVGARIARMKM</sequence>
<keyword evidence="1" id="KW-0812">Transmembrane</keyword>
<reference evidence="2 3" key="1">
    <citation type="submission" date="2023-12" db="EMBL/GenBank/DDBJ databases">
        <title>novel species in genus Nocarida.</title>
        <authorList>
            <person name="Li Z."/>
        </authorList>
    </citation>
    <scope>NUCLEOTIDE SEQUENCE [LARGE SCALE GENOMIC DNA]</scope>
    <source>
        <strain evidence="2 3">CDC186</strain>
    </source>
</reference>
<evidence type="ECO:0000313" key="3">
    <source>
        <dbReference type="Proteomes" id="UP001348098"/>
    </source>
</evidence>
<organism evidence="2 3">
    <name type="scientific">Nocardia implantans</name>
    <dbReference type="NCBI Taxonomy" id="3108168"/>
    <lineage>
        <taxon>Bacteria</taxon>
        <taxon>Bacillati</taxon>
        <taxon>Actinomycetota</taxon>
        <taxon>Actinomycetes</taxon>
        <taxon>Mycobacteriales</taxon>
        <taxon>Nocardiaceae</taxon>
        <taxon>Nocardia</taxon>
    </lineage>
</organism>
<dbReference type="RefSeq" id="WP_323124250.1">
    <property type="nucleotide sequence ID" value="NZ_JAYESH010000006.1"/>
</dbReference>
<accession>A0ABU6AWL3</accession>
<dbReference type="Pfam" id="PF09579">
    <property type="entry name" value="Spore_YtfJ"/>
    <property type="match status" value="1"/>
</dbReference>
<comment type="caution">
    <text evidence="2">The sequence shown here is derived from an EMBL/GenBank/DDBJ whole genome shotgun (WGS) entry which is preliminary data.</text>
</comment>
<protein>
    <submittedName>
        <fullName evidence="2">Spore germination protein GerW family protein</fullName>
    </submittedName>
</protein>
<dbReference type="InterPro" id="IPR014229">
    <property type="entry name" value="Spore_YtfJ"/>
</dbReference>
<dbReference type="Proteomes" id="UP001348098">
    <property type="component" value="Unassembled WGS sequence"/>
</dbReference>
<dbReference type="Gene3D" id="1.20.1340.10">
    <property type="entry name" value="dopa decarboxylase, N-terminal domain"/>
    <property type="match status" value="1"/>
</dbReference>
<name>A0ABU6AWL3_9NOCA</name>
<gene>
    <name evidence="2" type="ORF">U3653_17735</name>
</gene>
<proteinExistence type="predicted"/>
<keyword evidence="1" id="KW-0472">Membrane</keyword>
<dbReference type="EMBL" id="JAYKYQ010000007">
    <property type="protein sequence ID" value="MEB3511874.1"/>
    <property type="molecule type" value="Genomic_DNA"/>
</dbReference>